<comment type="caution">
    <text evidence="3">The sequence shown here is derived from an EMBL/GenBank/DDBJ whole genome shotgun (WGS) entry which is preliminary data.</text>
</comment>
<keyword evidence="1" id="KW-0863">Zinc-finger</keyword>
<dbReference type="AlphaFoldDB" id="A0A835RQQ2"/>
<reference evidence="3 4" key="1">
    <citation type="journal article" date="2020" name="Nat. Food">
        <title>A phased Vanilla planifolia genome enables genetic improvement of flavour and production.</title>
        <authorList>
            <person name="Hasing T."/>
            <person name="Tang H."/>
            <person name="Brym M."/>
            <person name="Khazi F."/>
            <person name="Huang T."/>
            <person name="Chambers A.H."/>
        </authorList>
    </citation>
    <scope>NUCLEOTIDE SEQUENCE [LARGE SCALE GENOMIC DNA]</scope>
    <source>
        <tissue evidence="3">Leaf</tissue>
    </source>
</reference>
<accession>A0A835RQQ2</accession>
<dbReference type="SMART" id="SM00355">
    <property type="entry name" value="ZnF_C2H2"/>
    <property type="match status" value="3"/>
</dbReference>
<feature type="domain" description="C2H2-type" evidence="2">
    <location>
        <begin position="257"/>
        <end position="279"/>
    </location>
</feature>
<protein>
    <recommendedName>
        <fullName evidence="2">C2H2-type domain-containing protein</fullName>
    </recommendedName>
</protein>
<dbReference type="SUPFAM" id="SSF57667">
    <property type="entry name" value="beta-beta-alpha zinc fingers"/>
    <property type="match status" value="2"/>
</dbReference>
<proteinExistence type="predicted"/>
<dbReference type="PANTHER" id="PTHR46869">
    <property type="entry name" value="C2H2-LIKE ZINC FINGER PROTEIN"/>
    <property type="match status" value="1"/>
</dbReference>
<dbReference type="InterPro" id="IPR013087">
    <property type="entry name" value="Znf_C2H2_type"/>
</dbReference>
<dbReference type="InterPro" id="IPR036236">
    <property type="entry name" value="Znf_C2H2_sf"/>
</dbReference>
<dbReference type="Pfam" id="PF13912">
    <property type="entry name" value="zf-C2H2_6"/>
    <property type="match status" value="3"/>
</dbReference>
<keyword evidence="1" id="KW-0862">Zinc</keyword>
<evidence type="ECO:0000256" key="1">
    <source>
        <dbReference type="PROSITE-ProRule" id="PRU00042"/>
    </source>
</evidence>
<evidence type="ECO:0000313" key="3">
    <source>
        <dbReference type="EMBL" id="KAG0492660.1"/>
    </source>
</evidence>
<dbReference type="PANTHER" id="PTHR46869:SF6">
    <property type="entry name" value="C2H2-TYPE DOMAIN-CONTAINING PROTEIN"/>
    <property type="match status" value="1"/>
</dbReference>
<dbReference type="PROSITE" id="PS00028">
    <property type="entry name" value="ZINC_FINGER_C2H2_1"/>
    <property type="match status" value="2"/>
</dbReference>
<keyword evidence="4" id="KW-1185">Reference proteome</keyword>
<dbReference type="EMBL" id="JADCNL010000002">
    <property type="protein sequence ID" value="KAG0492660.1"/>
    <property type="molecule type" value="Genomic_DNA"/>
</dbReference>
<evidence type="ECO:0000313" key="4">
    <source>
        <dbReference type="Proteomes" id="UP000636800"/>
    </source>
</evidence>
<dbReference type="OrthoDB" id="1938584at2759"/>
<sequence>MEDHYCKICGRRFLSGRSLGGHMRSHVILSSSSLNTKNSKRRYSLRENPKKTWWFDDNSVEMEKDKLMGKFGSWSSLCLELSCRDEEERGMGEDTQESAIALVGKKRRRRRTRTIGSIFTSDSPQEYEKEEEDGALSLMMLSRDAGSVSASSDKSSVIMDEEGRFESTVSRFELKKDVSFGSDDDDDKEFRKQHHTFDSKGKDYCKRSRYECSSCNKSFHTYQALGGHRASYRKNKGCYVSESPATREVMTKKVRTHICPVCEKVFTSGQALGGHKRSHLPRAGDNWSSAALAALVEIGDDASEPNSPYVNLACF</sequence>
<gene>
    <name evidence="3" type="ORF">HPP92_006058</name>
</gene>
<dbReference type="GO" id="GO:0008270">
    <property type="term" value="F:zinc ion binding"/>
    <property type="evidence" value="ECO:0007669"/>
    <property type="project" value="UniProtKB-KW"/>
</dbReference>
<name>A0A835RQQ2_VANPL</name>
<feature type="domain" description="C2H2-type" evidence="2">
    <location>
        <begin position="210"/>
        <end position="237"/>
    </location>
</feature>
<dbReference type="Proteomes" id="UP000636800">
    <property type="component" value="Chromosome 2"/>
</dbReference>
<dbReference type="PROSITE" id="PS50157">
    <property type="entry name" value="ZINC_FINGER_C2H2_2"/>
    <property type="match status" value="3"/>
</dbReference>
<organism evidence="3 4">
    <name type="scientific">Vanilla planifolia</name>
    <name type="common">Vanilla</name>
    <dbReference type="NCBI Taxonomy" id="51239"/>
    <lineage>
        <taxon>Eukaryota</taxon>
        <taxon>Viridiplantae</taxon>
        <taxon>Streptophyta</taxon>
        <taxon>Embryophyta</taxon>
        <taxon>Tracheophyta</taxon>
        <taxon>Spermatophyta</taxon>
        <taxon>Magnoliopsida</taxon>
        <taxon>Liliopsida</taxon>
        <taxon>Asparagales</taxon>
        <taxon>Orchidaceae</taxon>
        <taxon>Vanilloideae</taxon>
        <taxon>Vanilleae</taxon>
        <taxon>Vanilla</taxon>
    </lineage>
</organism>
<dbReference type="Gene3D" id="3.30.160.60">
    <property type="entry name" value="Classic Zinc Finger"/>
    <property type="match status" value="1"/>
</dbReference>
<feature type="domain" description="C2H2-type" evidence="2">
    <location>
        <begin position="4"/>
        <end position="26"/>
    </location>
</feature>
<evidence type="ECO:0000259" key="2">
    <source>
        <dbReference type="PROSITE" id="PS50157"/>
    </source>
</evidence>
<keyword evidence="1" id="KW-0479">Metal-binding</keyword>